<dbReference type="HAMAP" id="MF_00337">
    <property type="entry name" value="Exonuc_7_S"/>
    <property type="match status" value="1"/>
</dbReference>
<dbReference type="InterPro" id="IPR037004">
    <property type="entry name" value="Exonuc_VII_ssu_sf"/>
</dbReference>
<comment type="subcellular location">
    <subcellularLocation>
        <location evidence="6">Cytoplasm</location>
    </subcellularLocation>
</comment>
<dbReference type="NCBIfam" id="TIGR01280">
    <property type="entry name" value="xseB"/>
    <property type="match status" value="1"/>
</dbReference>
<organism evidence="7 8">
    <name type="scientific">Ventrimonas faecis</name>
    <dbReference type="NCBI Taxonomy" id="3133170"/>
    <lineage>
        <taxon>Bacteria</taxon>
        <taxon>Bacillati</taxon>
        <taxon>Bacillota</taxon>
        <taxon>Clostridia</taxon>
        <taxon>Lachnospirales</taxon>
        <taxon>Lachnospiraceae</taxon>
        <taxon>Ventrimonas</taxon>
    </lineage>
</organism>
<dbReference type="Pfam" id="PF02609">
    <property type="entry name" value="Exonuc_VII_S"/>
    <property type="match status" value="1"/>
</dbReference>
<keyword evidence="5 6" id="KW-0269">Exonuclease</keyword>
<evidence type="ECO:0000313" key="8">
    <source>
        <dbReference type="Proteomes" id="UP001437460"/>
    </source>
</evidence>
<sequence>MEKSIEQTFAELDELLEKLESPDTTLEESFACYEAGIKLVKACNDKIDKVEKQMIILQGGAEEDGDA</sequence>
<evidence type="ECO:0000256" key="2">
    <source>
        <dbReference type="ARBA" id="ARBA00022490"/>
    </source>
</evidence>
<evidence type="ECO:0000256" key="5">
    <source>
        <dbReference type="ARBA" id="ARBA00022839"/>
    </source>
</evidence>
<keyword evidence="4 6" id="KW-0378">Hydrolase</keyword>
<dbReference type="PANTHER" id="PTHR34137">
    <property type="entry name" value="EXODEOXYRIBONUCLEASE 7 SMALL SUBUNIT"/>
    <property type="match status" value="1"/>
</dbReference>
<keyword evidence="2 6" id="KW-0963">Cytoplasm</keyword>
<evidence type="ECO:0000313" key="7">
    <source>
        <dbReference type="EMBL" id="MEQ2561633.1"/>
    </source>
</evidence>
<reference evidence="7 8" key="1">
    <citation type="submission" date="2024-03" db="EMBL/GenBank/DDBJ databases">
        <title>Human intestinal bacterial collection.</title>
        <authorList>
            <person name="Pauvert C."/>
            <person name="Hitch T.C.A."/>
            <person name="Clavel T."/>
        </authorList>
    </citation>
    <scope>NUCLEOTIDE SEQUENCE [LARGE SCALE GENOMIC DNA]</scope>
    <source>
        <strain evidence="7 8">CLA-AP-H27</strain>
    </source>
</reference>
<dbReference type="Proteomes" id="UP001437460">
    <property type="component" value="Unassembled WGS sequence"/>
</dbReference>
<evidence type="ECO:0000256" key="3">
    <source>
        <dbReference type="ARBA" id="ARBA00022722"/>
    </source>
</evidence>
<keyword evidence="8" id="KW-1185">Reference proteome</keyword>
<comment type="subunit">
    <text evidence="6">Heterooligomer composed of large and small subunits.</text>
</comment>
<evidence type="ECO:0000256" key="4">
    <source>
        <dbReference type="ARBA" id="ARBA00022801"/>
    </source>
</evidence>
<dbReference type="EMBL" id="JBBMFJ010000001">
    <property type="protein sequence ID" value="MEQ2561633.1"/>
    <property type="molecule type" value="Genomic_DNA"/>
</dbReference>
<protein>
    <recommendedName>
        <fullName evidence="6">Exodeoxyribonuclease 7 small subunit</fullName>
        <ecNumber evidence="6">3.1.11.6</ecNumber>
    </recommendedName>
    <alternativeName>
        <fullName evidence="6">Exodeoxyribonuclease VII small subunit</fullName>
        <shortName evidence="6">Exonuclease VII small subunit</shortName>
    </alternativeName>
</protein>
<proteinExistence type="inferred from homology"/>
<dbReference type="RefSeq" id="WP_177291623.1">
    <property type="nucleotide sequence ID" value="NZ_JBBMFJ010000001.1"/>
</dbReference>
<dbReference type="EC" id="3.1.11.6" evidence="6"/>
<gene>
    <name evidence="6 7" type="primary">xseB</name>
    <name evidence="7" type="ORF">WMO41_00315</name>
</gene>
<dbReference type="SUPFAM" id="SSF116842">
    <property type="entry name" value="XseB-like"/>
    <property type="match status" value="1"/>
</dbReference>
<accession>A0ABV1HH45</accession>
<comment type="function">
    <text evidence="6">Bidirectionally degrades single-stranded DNA into large acid-insoluble oligonucleotides, which are then degraded further into small acid-soluble oligonucleotides.</text>
</comment>
<comment type="catalytic activity">
    <reaction evidence="6">
        <text>Exonucleolytic cleavage in either 5'- to 3'- or 3'- to 5'-direction to yield nucleoside 5'-phosphates.</text>
        <dbReference type="EC" id="3.1.11.6"/>
    </reaction>
</comment>
<dbReference type="PANTHER" id="PTHR34137:SF1">
    <property type="entry name" value="EXODEOXYRIBONUCLEASE 7 SMALL SUBUNIT"/>
    <property type="match status" value="1"/>
</dbReference>
<dbReference type="GO" id="GO:0008855">
    <property type="term" value="F:exodeoxyribonuclease VII activity"/>
    <property type="evidence" value="ECO:0007669"/>
    <property type="project" value="UniProtKB-EC"/>
</dbReference>
<name>A0ABV1HH45_9FIRM</name>
<dbReference type="PIRSF" id="PIRSF006488">
    <property type="entry name" value="Exonuc_VII_S"/>
    <property type="match status" value="1"/>
</dbReference>
<comment type="similarity">
    <text evidence="1 6">Belongs to the XseB family.</text>
</comment>
<evidence type="ECO:0000256" key="1">
    <source>
        <dbReference type="ARBA" id="ARBA00009998"/>
    </source>
</evidence>
<dbReference type="Gene3D" id="1.10.287.1040">
    <property type="entry name" value="Exonuclease VII, small subunit"/>
    <property type="match status" value="1"/>
</dbReference>
<evidence type="ECO:0000256" key="6">
    <source>
        <dbReference type="HAMAP-Rule" id="MF_00337"/>
    </source>
</evidence>
<dbReference type="InterPro" id="IPR003761">
    <property type="entry name" value="Exonuc_VII_S"/>
</dbReference>
<keyword evidence="3 6" id="KW-0540">Nuclease</keyword>
<comment type="caution">
    <text evidence="7">The sequence shown here is derived from an EMBL/GenBank/DDBJ whole genome shotgun (WGS) entry which is preliminary data.</text>
</comment>